<reference evidence="2 3" key="1">
    <citation type="submission" date="2015-07" db="EMBL/GenBank/DDBJ databases">
        <title>Genome analysis of myxobacterium Chondromyces crocatus Cm c5 reveals a high potential for natural compound synthesis and the genetic basis for the loss of fruiting body formation.</title>
        <authorList>
            <person name="Zaburannyi N."/>
            <person name="Bunk B."/>
            <person name="Maier J."/>
            <person name="Overmann J."/>
            <person name="Mueller R."/>
        </authorList>
    </citation>
    <scope>NUCLEOTIDE SEQUENCE [LARGE SCALE GENOMIC DNA]</scope>
    <source>
        <strain evidence="2 3">Cm c5</strain>
    </source>
</reference>
<gene>
    <name evidence="2" type="ORF">CMC5_063300</name>
</gene>
<dbReference type="PANTHER" id="PTHR34825">
    <property type="entry name" value="CONSERVED PROTEIN, WITH A WEAK D-GALACTARATE DEHYDRATASE/ALTRONATE HYDROLASE DOMAIN"/>
    <property type="match status" value="1"/>
</dbReference>
<sequence>MPFVPALGQTDFRALRADGAGYVDKTASIAQFLAAPTQVIQFTRPRRFGKTLFLSTLACFLEQRTEDLSHLFHDLAVWHDASARAHFQQHPVLFLSFKDVKARSHAATLQGIALVIQKLYRRTATCSTAAHCIPTKRAPSSAS</sequence>
<dbReference type="RefSeq" id="WP_050433783.1">
    <property type="nucleotide sequence ID" value="NZ_CP012159.1"/>
</dbReference>
<dbReference type="Pfam" id="PF09820">
    <property type="entry name" value="AAA-ATPase_like"/>
    <property type="match status" value="1"/>
</dbReference>
<dbReference type="KEGG" id="ccro:CMC5_063300"/>
<dbReference type="PATRIC" id="fig|52.7.peg.6959"/>
<dbReference type="EMBL" id="CP012159">
    <property type="protein sequence ID" value="AKT42106.1"/>
    <property type="molecule type" value="Genomic_DNA"/>
</dbReference>
<dbReference type="InterPro" id="IPR018631">
    <property type="entry name" value="AAA-ATPase-like_dom"/>
</dbReference>
<feature type="domain" description="AAA-ATPase-like" evidence="1">
    <location>
        <begin position="8"/>
        <end position="125"/>
    </location>
</feature>
<evidence type="ECO:0000259" key="1">
    <source>
        <dbReference type="Pfam" id="PF09820"/>
    </source>
</evidence>
<dbReference type="PANTHER" id="PTHR34825:SF1">
    <property type="entry name" value="AAA-ATPASE-LIKE DOMAIN-CONTAINING PROTEIN"/>
    <property type="match status" value="1"/>
</dbReference>
<dbReference type="STRING" id="52.CMC5_063300"/>
<organism evidence="2 3">
    <name type="scientific">Chondromyces crocatus</name>
    <dbReference type="NCBI Taxonomy" id="52"/>
    <lineage>
        <taxon>Bacteria</taxon>
        <taxon>Pseudomonadati</taxon>
        <taxon>Myxococcota</taxon>
        <taxon>Polyangia</taxon>
        <taxon>Polyangiales</taxon>
        <taxon>Polyangiaceae</taxon>
        <taxon>Chondromyces</taxon>
    </lineage>
</organism>
<evidence type="ECO:0000313" key="3">
    <source>
        <dbReference type="Proteomes" id="UP000067626"/>
    </source>
</evidence>
<dbReference type="OrthoDB" id="9808684at2"/>
<accession>A0A0K1EMR1</accession>
<proteinExistence type="predicted"/>
<evidence type="ECO:0000313" key="2">
    <source>
        <dbReference type="EMBL" id="AKT42106.1"/>
    </source>
</evidence>
<keyword evidence="3" id="KW-1185">Reference proteome</keyword>
<name>A0A0K1EMR1_CHOCO</name>
<protein>
    <recommendedName>
        <fullName evidence="1">AAA-ATPase-like domain-containing protein</fullName>
    </recommendedName>
</protein>
<dbReference type="AlphaFoldDB" id="A0A0K1EMR1"/>
<dbReference type="Proteomes" id="UP000067626">
    <property type="component" value="Chromosome"/>
</dbReference>